<protein>
    <submittedName>
        <fullName evidence="2">DUF4198 domain-containing protein</fullName>
    </submittedName>
</protein>
<dbReference type="RefSeq" id="WP_208842899.1">
    <property type="nucleotide sequence ID" value="NZ_CP072133.1"/>
</dbReference>
<accession>A0A975HKP8</accession>
<keyword evidence="3" id="KW-1185">Reference proteome</keyword>
<keyword evidence="1" id="KW-0732">Signal</keyword>
<evidence type="ECO:0000313" key="3">
    <source>
        <dbReference type="Proteomes" id="UP000664904"/>
    </source>
</evidence>
<organism evidence="2 3">
    <name type="scientific">Pseudoalteromonas xiamenensis</name>
    <dbReference type="NCBI Taxonomy" id="882626"/>
    <lineage>
        <taxon>Bacteria</taxon>
        <taxon>Pseudomonadati</taxon>
        <taxon>Pseudomonadota</taxon>
        <taxon>Gammaproteobacteria</taxon>
        <taxon>Alteromonadales</taxon>
        <taxon>Pseudoalteromonadaceae</taxon>
        <taxon>Pseudoalteromonas</taxon>
    </lineage>
</organism>
<dbReference type="KEGG" id="pxi:J5O05_15935"/>
<gene>
    <name evidence="2" type="ORF">J5O05_15935</name>
</gene>
<dbReference type="EMBL" id="CP072133">
    <property type="protein sequence ID" value="QTH71258.1"/>
    <property type="molecule type" value="Genomic_DNA"/>
</dbReference>
<dbReference type="Pfam" id="PF10670">
    <property type="entry name" value="DUF4198"/>
    <property type="match status" value="1"/>
</dbReference>
<sequence length="247" mass="27072">MKKSILVAALALMSTTAAAHTMWFKPSVFNLPKEERAQFVDVDIALGEHPFEIERALKPDAVKLIDAKNTVHTLEVTELNSLKSNVLVELQHEGTHKLVAEFGPTVRKPKPGTKSKRPPTRTFTRLVSFLTVGAPTASMDVAANYLDVKALTLPADIVAEEAFELQFFNQGKAASQLEVTFVKEGGAYLDQPQSWTFTTDEAGKLSVTLDDAGRYWVKAGVSEELENDAEAKFLRSSLGLALEVQVN</sequence>
<evidence type="ECO:0000256" key="1">
    <source>
        <dbReference type="SAM" id="SignalP"/>
    </source>
</evidence>
<feature type="chain" id="PRO_5037722761" evidence="1">
    <location>
        <begin position="20"/>
        <end position="247"/>
    </location>
</feature>
<dbReference type="InterPro" id="IPR019613">
    <property type="entry name" value="DUF4198"/>
</dbReference>
<feature type="signal peptide" evidence="1">
    <location>
        <begin position="1"/>
        <end position="19"/>
    </location>
</feature>
<proteinExistence type="predicted"/>
<dbReference type="AlphaFoldDB" id="A0A975HKP8"/>
<dbReference type="Proteomes" id="UP000664904">
    <property type="component" value="Chromosome"/>
</dbReference>
<name>A0A975HKP8_9GAMM</name>
<evidence type="ECO:0000313" key="2">
    <source>
        <dbReference type="EMBL" id="QTH71258.1"/>
    </source>
</evidence>
<reference evidence="2" key="1">
    <citation type="submission" date="2021-03" db="EMBL/GenBank/DDBJ databases">
        <title>Complete Genome of Pseudoalteromonas xiamenensis STKMTI.2, a new potential marine bacterium producing anti-Vibrio compounds.</title>
        <authorList>
            <person name="Handayani D.P."/>
            <person name="Isnansetyo A."/>
            <person name="Istiqomah I."/>
            <person name="Jumina J."/>
        </authorList>
    </citation>
    <scope>NUCLEOTIDE SEQUENCE</scope>
    <source>
        <strain evidence="2">STKMTI.2</strain>
    </source>
</reference>